<evidence type="ECO:0000256" key="2">
    <source>
        <dbReference type="ARBA" id="ARBA00022692"/>
    </source>
</evidence>
<dbReference type="SMART" id="SM01417">
    <property type="entry name" value="Solute_trans_a"/>
    <property type="match status" value="1"/>
</dbReference>
<dbReference type="EMBL" id="GEDC01000705">
    <property type="protein sequence ID" value="JAS36593.1"/>
    <property type="molecule type" value="Transcribed_RNA"/>
</dbReference>
<dbReference type="PANTHER" id="PTHR23423">
    <property type="entry name" value="ORGANIC SOLUTE TRANSPORTER-RELATED"/>
    <property type="match status" value="1"/>
</dbReference>
<dbReference type="InterPro" id="IPR005178">
    <property type="entry name" value="Ostalpha/TMEM184C"/>
</dbReference>
<feature type="transmembrane region" description="Helical" evidence="5">
    <location>
        <begin position="70"/>
        <end position="93"/>
    </location>
</feature>
<name>A0A1B6EF76_9HEMI</name>
<dbReference type="Pfam" id="PF03619">
    <property type="entry name" value="Solute_trans_a"/>
    <property type="match status" value="1"/>
</dbReference>
<keyword evidence="2 5" id="KW-0812">Transmembrane</keyword>
<evidence type="ECO:0000256" key="5">
    <source>
        <dbReference type="SAM" id="Phobius"/>
    </source>
</evidence>
<feature type="transmembrane region" description="Helical" evidence="5">
    <location>
        <begin position="140"/>
        <end position="162"/>
    </location>
</feature>
<dbReference type="GO" id="GO:0016020">
    <property type="term" value="C:membrane"/>
    <property type="evidence" value="ECO:0007669"/>
    <property type="project" value="UniProtKB-SubCell"/>
</dbReference>
<comment type="subcellular location">
    <subcellularLocation>
        <location evidence="1">Membrane</location>
        <topology evidence="1">Multi-pass membrane protein</topology>
    </subcellularLocation>
</comment>
<evidence type="ECO:0000313" key="6">
    <source>
        <dbReference type="EMBL" id="JAS36593.1"/>
    </source>
</evidence>
<dbReference type="AlphaFoldDB" id="A0A1B6EF76"/>
<proteinExistence type="predicted"/>
<accession>A0A1B6EF76</accession>
<gene>
    <name evidence="6" type="ORF">g.10291</name>
</gene>
<feature type="transmembrane region" description="Helical" evidence="5">
    <location>
        <begin position="320"/>
        <end position="336"/>
    </location>
</feature>
<keyword evidence="4 5" id="KW-0472">Membrane</keyword>
<evidence type="ECO:0008006" key="7">
    <source>
        <dbReference type="Google" id="ProtNLM"/>
    </source>
</evidence>
<feature type="transmembrane region" description="Helical" evidence="5">
    <location>
        <begin position="240"/>
        <end position="264"/>
    </location>
</feature>
<protein>
    <recommendedName>
        <fullName evidence="7">Organic solute transporter alpha-like protein</fullName>
    </recommendedName>
</protein>
<keyword evidence="3 5" id="KW-1133">Transmembrane helix</keyword>
<feature type="transmembrane region" description="Helical" evidence="5">
    <location>
        <begin position="105"/>
        <end position="128"/>
    </location>
</feature>
<organism evidence="6">
    <name type="scientific">Clastoptera arizonana</name>
    <name type="common">Arizona spittle bug</name>
    <dbReference type="NCBI Taxonomy" id="38151"/>
    <lineage>
        <taxon>Eukaryota</taxon>
        <taxon>Metazoa</taxon>
        <taxon>Ecdysozoa</taxon>
        <taxon>Arthropoda</taxon>
        <taxon>Hexapoda</taxon>
        <taxon>Insecta</taxon>
        <taxon>Pterygota</taxon>
        <taxon>Neoptera</taxon>
        <taxon>Paraneoptera</taxon>
        <taxon>Hemiptera</taxon>
        <taxon>Auchenorrhyncha</taxon>
        <taxon>Cercopoidea</taxon>
        <taxon>Clastopteridae</taxon>
        <taxon>Clastoptera</taxon>
    </lineage>
</organism>
<evidence type="ECO:0000256" key="1">
    <source>
        <dbReference type="ARBA" id="ARBA00004141"/>
    </source>
</evidence>
<feature type="transmembrane region" description="Helical" evidence="5">
    <location>
        <begin position="276"/>
        <end position="300"/>
    </location>
</feature>
<reference evidence="6" key="1">
    <citation type="submission" date="2015-12" db="EMBL/GenBank/DDBJ databases">
        <title>De novo transcriptome assembly of four potential Pierce s Disease insect vectors from Arizona vineyards.</title>
        <authorList>
            <person name="Tassone E.E."/>
        </authorList>
    </citation>
    <scope>NUCLEOTIDE SEQUENCE</scope>
</reference>
<evidence type="ECO:0000256" key="3">
    <source>
        <dbReference type="ARBA" id="ARBA00022989"/>
    </source>
</evidence>
<sequence>MKMESAALVYNATEAKIIEIEDSGGGVVKEHLSILGDTLRALNRSSVRSSLGDACSDDTLPSIRDYFTAFNLYGVALFSLGGLALIIIVFACIDTLKHVLKYAPAGVKTHSAFIICVYPVVGLATYFATIVPRSQLLAEAITQGMFMACMYQLFCLFVAYCGGEAELIRRAKPESLNLRVGPCCCWPCCCCLPLMQIDKYRVRCLRVLILQLPLVQGFVYLIFLIMWAEKESLYNVNYIFLQPIVIFSLLSGIWGMTMTMKMLADILKEHYMWGKFIALQLVLILSKLQYNLIIKLLILALPCNPPITPIVYANLIHNTLLMWEMVILSLYARVIYKRPIPDFSIRSQPFPKQICIIGDKLPQSLDERKQRERESNNNSHTQLV</sequence>
<evidence type="ECO:0000256" key="4">
    <source>
        <dbReference type="ARBA" id="ARBA00023136"/>
    </source>
</evidence>
<feature type="transmembrane region" description="Helical" evidence="5">
    <location>
        <begin position="205"/>
        <end position="228"/>
    </location>
</feature>